<dbReference type="STRING" id="454130.A0A0U5FQL3"/>
<evidence type="ECO:0000256" key="2">
    <source>
        <dbReference type="ARBA" id="ARBA00022630"/>
    </source>
</evidence>
<evidence type="ECO:0000256" key="3">
    <source>
        <dbReference type="ARBA" id="ARBA00022827"/>
    </source>
</evidence>
<evidence type="ECO:0000313" key="8">
    <source>
        <dbReference type="Proteomes" id="UP000054771"/>
    </source>
</evidence>
<dbReference type="PANTHER" id="PTHR13789:SF306">
    <property type="entry name" value="HYDROXYLASE, PUTATIVE-RELATED"/>
    <property type="match status" value="1"/>
</dbReference>
<dbReference type="GO" id="GO:0004497">
    <property type="term" value="F:monooxygenase activity"/>
    <property type="evidence" value="ECO:0007669"/>
    <property type="project" value="UniProtKB-KW"/>
</dbReference>
<dbReference type="OrthoDB" id="420606at2759"/>
<dbReference type="SUPFAM" id="SSF51905">
    <property type="entry name" value="FAD/NAD(P)-binding domain"/>
    <property type="match status" value="1"/>
</dbReference>
<dbReference type="InterPro" id="IPR036188">
    <property type="entry name" value="FAD/NAD-bd_sf"/>
</dbReference>
<dbReference type="SUPFAM" id="SSF54373">
    <property type="entry name" value="FAD-linked reductases, C-terminal domain"/>
    <property type="match status" value="1"/>
</dbReference>
<gene>
    <name evidence="7" type="ORF">ASPCAL01372</name>
</gene>
<feature type="domain" description="FAD-binding" evidence="6">
    <location>
        <begin position="41"/>
        <end position="383"/>
    </location>
</feature>
<dbReference type="Pfam" id="PF01494">
    <property type="entry name" value="FAD_binding_3"/>
    <property type="match status" value="1"/>
</dbReference>
<proteinExistence type="inferred from homology"/>
<dbReference type="FunFam" id="3.50.50.60:FF:000115">
    <property type="entry name" value="Salicylate hydroxylase, putative"/>
    <property type="match status" value="1"/>
</dbReference>
<dbReference type="AlphaFoldDB" id="A0A0U5FQL3"/>
<protein>
    <recommendedName>
        <fullName evidence="6">FAD-binding domain-containing protein</fullName>
    </recommendedName>
</protein>
<evidence type="ECO:0000256" key="1">
    <source>
        <dbReference type="ARBA" id="ARBA00007992"/>
    </source>
</evidence>
<evidence type="ECO:0000259" key="6">
    <source>
        <dbReference type="Pfam" id="PF01494"/>
    </source>
</evidence>
<dbReference type="Gene3D" id="3.50.50.60">
    <property type="entry name" value="FAD/NAD(P)-binding domain"/>
    <property type="match status" value="1"/>
</dbReference>
<comment type="similarity">
    <text evidence="1">Belongs to the paxM FAD-dependent monooxygenase family.</text>
</comment>
<keyword evidence="4" id="KW-0560">Oxidoreductase</keyword>
<keyword evidence="5" id="KW-0503">Monooxygenase</keyword>
<keyword evidence="2" id="KW-0285">Flavoprotein</keyword>
<dbReference type="PRINTS" id="PR00420">
    <property type="entry name" value="RNGMNOXGNASE"/>
</dbReference>
<reference evidence="8" key="1">
    <citation type="journal article" date="2016" name="Genome Announc.">
        <title>Draft genome sequences of fungus Aspergillus calidoustus.</title>
        <authorList>
            <person name="Horn F."/>
            <person name="Linde J."/>
            <person name="Mattern D.J."/>
            <person name="Walther G."/>
            <person name="Guthke R."/>
            <person name="Scherlach K."/>
            <person name="Martin K."/>
            <person name="Brakhage A.A."/>
            <person name="Petzke L."/>
            <person name="Valiante V."/>
        </authorList>
    </citation>
    <scope>NUCLEOTIDE SEQUENCE [LARGE SCALE GENOMIC DNA]</scope>
    <source>
        <strain evidence="8">SF006504</strain>
    </source>
</reference>
<dbReference type="InterPro" id="IPR002938">
    <property type="entry name" value="FAD-bd"/>
</dbReference>
<dbReference type="PANTHER" id="PTHR13789">
    <property type="entry name" value="MONOOXYGENASE"/>
    <property type="match status" value="1"/>
</dbReference>
<dbReference type="EMBL" id="CDMC01000001">
    <property type="protein sequence ID" value="CEL01794.1"/>
    <property type="molecule type" value="Genomic_DNA"/>
</dbReference>
<dbReference type="GO" id="GO:0071949">
    <property type="term" value="F:FAD binding"/>
    <property type="evidence" value="ECO:0007669"/>
    <property type="project" value="InterPro"/>
</dbReference>
<dbReference type="InterPro" id="IPR050493">
    <property type="entry name" value="FAD-dep_Monooxygenase_BioMet"/>
</dbReference>
<evidence type="ECO:0000313" key="7">
    <source>
        <dbReference type="EMBL" id="CEL01794.1"/>
    </source>
</evidence>
<dbReference type="OMA" id="VMTYTIG"/>
<evidence type="ECO:0000256" key="4">
    <source>
        <dbReference type="ARBA" id="ARBA00023002"/>
    </source>
</evidence>
<sequence>MAGTNLPLSALQRTTYPSNCLQFLKRFSAAEANSPGQITLKIIIVGAGLGGLSTAIALATQGHQVTIYEQAPELGEVGAGIQIPPNSARLLIKLGVGPYLAKCATEPEGMTFRRWENGQPIGYTQLIPGFRQTFDAPYYVIHRADFHSALVQRARDLGIEIKLGCKAVDYDLSGPGIQLESGECFEADLVVAADGIKSLARSLVDKGSEKPVETLGFAAYRATVDVGLLKEDPDTAWLLEKPALNIWLIGDKRHVMTYTIGTGKSFNMVLSHWDPRDPATWDQRTALEDMRREFTGWDPRLTKTIGMIKKTTKWPLVSSTPLSKWFSGNVVVLGDAAHAMLPYMSQGAAMAVEDGVALARALGNISSKTDIAQALEVFEEVRAGRTRMMQGASLLNGQLWHFPDGPLQQARDEAMRPETQGIPFSHSPNQWSDPATQMWAYGYDTEKEIDEAFRRRKGND</sequence>
<organism evidence="7 8">
    <name type="scientific">Aspergillus calidoustus</name>
    <dbReference type="NCBI Taxonomy" id="454130"/>
    <lineage>
        <taxon>Eukaryota</taxon>
        <taxon>Fungi</taxon>
        <taxon>Dikarya</taxon>
        <taxon>Ascomycota</taxon>
        <taxon>Pezizomycotina</taxon>
        <taxon>Eurotiomycetes</taxon>
        <taxon>Eurotiomycetidae</taxon>
        <taxon>Eurotiales</taxon>
        <taxon>Aspergillaceae</taxon>
        <taxon>Aspergillus</taxon>
        <taxon>Aspergillus subgen. Nidulantes</taxon>
    </lineage>
</organism>
<evidence type="ECO:0000256" key="5">
    <source>
        <dbReference type="ARBA" id="ARBA00023033"/>
    </source>
</evidence>
<accession>A0A0U5FQL3</accession>
<keyword evidence="8" id="KW-1185">Reference proteome</keyword>
<dbReference type="Proteomes" id="UP000054771">
    <property type="component" value="Unassembled WGS sequence"/>
</dbReference>
<name>A0A0U5FQL3_ASPCI</name>
<keyword evidence="3" id="KW-0274">FAD</keyword>